<dbReference type="NCBIfam" id="TIGR01171">
    <property type="entry name" value="rplB_bact"/>
    <property type="match status" value="1"/>
</dbReference>
<name>A0A0D3J4N0_EMIH1</name>
<dbReference type="InterPro" id="IPR014726">
    <property type="entry name" value="Ribosomal_uL2_dom3"/>
</dbReference>
<dbReference type="GO" id="GO:0003735">
    <property type="term" value="F:structural constituent of ribosome"/>
    <property type="evidence" value="ECO:0007669"/>
    <property type="project" value="InterPro"/>
</dbReference>
<organism evidence="8 9">
    <name type="scientific">Emiliania huxleyi (strain CCMP1516)</name>
    <dbReference type="NCBI Taxonomy" id="280463"/>
    <lineage>
        <taxon>Eukaryota</taxon>
        <taxon>Haptista</taxon>
        <taxon>Haptophyta</taxon>
        <taxon>Prymnesiophyceae</taxon>
        <taxon>Isochrysidales</taxon>
        <taxon>Noelaerhabdaceae</taxon>
        <taxon>Emiliania</taxon>
    </lineage>
</organism>
<dbReference type="GeneID" id="19046466"/>
<keyword evidence="9" id="KW-1185">Reference proteome</keyword>
<dbReference type="GO" id="GO:0003723">
    <property type="term" value="F:RNA binding"/>
    <property type="evidence" value="ECO:0007669"/>
    <property type="project" value="InterPro"/>
</dbReference>
<dbReference type="SMART" id="SM01382">
    <property type="entry name" value="Ribosomal_L2_C"/>
    <property type="match status" value="1"/>
</dbReference>
<evidence type="ECO:0000313" key="9">
    <source>
        <dbReference type="Proteomes" id="UP000013827"/>
    </source>
</evidence>
<dbReference type="KEGG" id="ehx:EMIHUDRAFT_61727"/>
<evidence type="ECO:0000256" key="4">
    <source>
        <dbReference type="ARBA" id="ARBA00069872"/>
    </source>
</evidence>
<dbReference type="InterPro" id="IPR022669">
    <property type="entry name" value="Ribosomal_uL2_C"/>
</dbReference>
<protein>
    <recommendedName>
        <fullName evidence="4">Large ribosomal subunit protein uL2m</fullName>
    </recommendedName>
</protein>
<feature type="region of interest" description="Disordered" evidence="5">
    <location>
        <begin position="231"/>
        <end position="256"/>
    </location>
</feature>
<keyword evidence="2" id="KW-0689">Ribosomal protein</keyword>
<evidence type="ECO:0000256" key="5">
    <source>
        <dbReference type="SAM" id="MobiDB-lite"/>
    </source>
</evidence>
<dbReference type="Pfam" id="PF03947">
    <property type="entry name" value="Ribosomal_L2_C"/>
    <property type="match status" value="1"/>
</dbReference>
<dbReference type="Gene3D" id="2.40.50.140">
    <property type="entry name" value="Nucleic acid-binding proteins"/>
    <property type="match status" value="1"/>
</dbReference>
<dbReference type="HAMAP" id="MF_01320_B">
    <property type="entry name" value="Ribosomal_uL2_B"/>
    <property type="match status" value="1"/>
</dbReference>
<evidence type="ECO:0000313" key="8">
    <source>
        <dbReference type="EnsemblProtists" id="EOD18465"/>
    </source>
</evidence>
<reference evidence="9" key="1">
    <citation type="journal article" date="2013" name="Nature">
        <title>Pan genome of the phytoplankton Emiliania underpins its global distribution.</title>
        <authorList>
            <person name="Read B.A."/>
            <person name="Kegel J."/>
            <person name="Klute M.J."/>
            <person name="Kuo A."/>
            <person name="Lefebvre S.C."/>
            <person name="Maumus F."/>
            <person name="Mayer C."/>
            <person name="Miller J."/>
            <person name="Monier A."/>
            <person name="Salamov A."/>
            <person name="Young J."/>
            <person name="Aguilar M."/>
            <person name="Claverie J.M."/>
            <person name="Frickenhaus S."/>
            <person name="Gonzalez K."/>
            <person name="Herman E.K."/>
            <person name="Lin Y.C."/>
            <person name="Napier J."/>
            <person name="Ogata H."/>
            <person name="Sarno A.F."/>
            <person name="Shmutz J."/>
            <person name="Schroeder D."/>
            <person name="de Vargas C."/>
            <person name="Verret F."/>
            <person name="von Dassow P."/>
            <person name="Valentin K."/>
            <person name="Van de Peer Y."/>
            <person name="Wheeler G."/>
            <person name="Dacks J.B."/>
            <person name="Delwiche C.F."/>
            <person name="Dyhrman S.T."/>
            <person name="Glockner G."/>
            <person name="John U."/>
            <person name="Richards T."/>
            <person name="Worden A.Z."/>
            <person name="Zhang X."/>
            <person name="Grigoriev I.V."/>
            <person name="Allen A.E."/>
            <person name="Bidle K."/>
            <person name="Borodovsky M."/>
            <person name="Bowler C."/>
            <person name="Brownlee C."/>
            <person name="Cock J.M."/>
            <person name="Elias M."/>
            <person name="Gladyshev V.N."/>
            <person name="Groth M."/>
            <person name="Guda C."/>
            <person name="Hadaegh A."/>
            <person name="Iglesias-Rodriguez M.D."/>
            <person name="Jenkins J."/>
            <person name="Jones B.M."/>
            <person name="Lawson T."/>
            <person name="Leese F."/>
            <person name="Lindquist E."/>
            <person name="Lobanov A."/>
            <person name="Lomsadze A."/>
            <person name="Malik S.B."/>
            <person name="Marsh M.E."/>
            <person name="Mackinder L."/>
            <person name="Mock T."/>
            <person name="Mueller-Roeber B."/>
            <person name="Pagarete A."/>
            <person name="Parker M."/>
            <person name="Probert I."/>
            <person name="Quesneville H."/>
            <person name="Raines C."/>
            <person name="Rensing S.A."/>
            <person name="Riano-Pachon D.M."/>
            <person name="Richier S."/>
            <person name="Rokitta S."/>
            <person name="Shiraiwa Y."/>
            <person name="Soanes D.M."/>
            <person name="van der Giezen M."/>
            <person name="Wahlund T.M."/>
            <person name="Williams B."/>
            <person name="Wilson W."/>
            <person name="Wolfe G."/>
            <person name="Wurch L.L."/>
        </authorList>
    </citation>
    <scope>NUCLEOTIDE SEQUENCE</scope>
</reference>
<dbReference type="SUPFAM" id="SSF50104">
    <property type="entry name" value="Translation proteins SH3-like domain"/>
    <property type="match status" value="1"/>
</dbReference>
<dbReference type="EnsemblProtists" id="EOD18465">
    <property type="protein sequence ID" value="EOD18465"/>
    <property type="gene ID" value="EMIHUDRAFT_61727"/>
</dbReference>
<dbReference type="AlphaFoldDB" id="A0A0D3J4N0"/>
<accession>A0A0D3J4N0</accession>
<dbReference type="PANTHER" id="PTHR13691">
    <property type="entry name" value="RIBOSOMAL PROTEIN L2"/>
    <property type="match status" value="1"/>
</dbReference>
<dbReference type="PANTHER" id="PTHR13691:SF5">
    <property type="entry name" value="LARGE RIBOSOMAL SUBUNIT PROTEIN UL2M"/>
    <property type="match status" value="1"/>
</dbReference>
<keyword evidence="3" id="KW-0687">Ribonucleoprotein</keyword>
<dbReference type="PaxDb" id="2903-EOD18465"/>
<dbReference type="Proteomes" id="UP000013827">
    <property type="component" value="Unassembled WGS sequence"/>
</dbReference>
<reference evidence="8" key="2">
    <citation type="submission" date="2024-10" db="UniProtKB">
        <authorList>
            <consortium name="EnsemblProtists"/>
        </authorList>
    </citation>
    <scope>IDENTIFICATION</scope>
</reference>
<dbReference type="FunFam" id="4.10.950.10:FF:000001">
    <property type="entry name" value="50S ribosomal protein L2"/>
    <property type="match status" value="1"/>
</dbReference>
<dbReference type="InterPro" id="IPR022671">
    <property type="entry name" value="Ribosomal_uL2_CS"/>
</dbReference>
<dbReference type="eggNOG" id="KOG0438">
    <property type="taxonomic scope" value="Eukaryota"/>
</dbReference>
<dbReference type="PROSITE" id="PS00467">
    <property type="entry name" value="RIBOSOMAL_L2"/>
    <property type="match status" value="1"/>
</dbReference>
<feature type="domain" description="Large ribosomal subunit protein uL2 RNA-binding" evidence="7">
    <location>
        <begin position="48"/>
        <end position="125"/>
    </location>
</feature>
<dbReference type="FunFam" id="2.30.30.30:FF:000001">
    <property type="entry name" value="50S ribosomal protein L2"/>
    <property type="match status" value="1"/>
</dbReference>
<dbReference type="GO" id="GO:0002181">
    <property type="term" value="P:cytoplasmic translation"/>
    <property type="evidence" value="ECO:0007669"/>
    <property type="project" value="TreeGrafter"/>
</dbReference>
<dbReference type="PIRSF" id="PIRSF002158">
    <property type="entry name" value="Ribosomal_L2"/>
    <property type="match status" value="1"/>
</dbReference>
<dbReference type="Pfam" id="PF00181">
    <property type="entry name" value="Ribosomal_L2_N"/>
    <property type="match status" value="1"/>
</dbReference>
<dbReference type="RefSeq" id="XP_005770894.1">
    <property type="nucleotide sequence ID" value="XM_005770837.1"/>
</dbReference>
<dbReference type="Gene3D" id="4.10.950.10">
    <property type="entry name" value="Ribosomal protein L2, domain 3"/>
    <property type="match status" value="1"/>
</dbReference>
<dbReference type="SMART" id="SM01383">
    <property type="entry name" value="Ribosomal_L2"/>
    <property type="match status" value="1"/>
</dbReference>
<dbReference type="InterPro" id="IPR014722">
    <property type="entry name" value="Rib_uL2_dom2"/>
</dbReference>
<dbReference type="InterPro" id="IPR012340">
    <property type="entry name" value="NA-bd_OB-fold"/>
</dbReference>
<evidence type="ECO:0000259" key="6">
    <source>
        <dbReference type="SMART" id="SM01382"/>
    </source>
</evidence>
<dbReference type="InterPro" id="IPR022666">
    <property type="entry name" value="Ribosomal_uL2_RNA-bd_dom"/>
</dbReference>
<evidence type="ECO:0000256" key="1">
    <source>
        <dbReference type="ARBA" id="ARBA00005636"/>
    </source>
</evidence>
<dbReference type="InterPro" id="IPR005880">
    <property type="entry name" value="Ribosomal_uL2_bac/org-type"/>
</dbReference>
<dbReference type="GO" id="GO:0016740">
    <property type="term" value="F:transferase activity"/>
    <property type="evidence" value="ECO:0007669"/>
    <property type="project" value="InterPro"/>
</dbReference>
<evidence type="ECO:0000259" key="7">
    <source>
        <dbReference type="SMART" id="SM01383"/>
    </source>
</evidence>
<dbReference type="GO" id="GO:0015934">
    <property type="term" value="C:large ribosomal subunit"/>
    <property type="evidence" value="ECO:0007669"/>
    <property type="project" value="InterPro"/>
</dbReference>
<dbReference type="STRING" id="2903.R1DVF5"/>
<dbReference type="OMA" id="TAQRGNC"/>
<feature type="domain" description="Large ribosomal subunit protein uL2 C-terminal" evidence="6">
    <location>
        <begin position="131"/>
        <end position="260"/>
    </location>
</feature>
<evidence type="ECO:0000256" key="3">
    <source>
        <dbReference type="ARBA" id="ARBA00023274"/>
    </source>
</evidence>
<dbReference type="InterPro" id="IPR008991">
    <property type="entry name" value="Translation_prot_SH3-like_sf"/>
</dbReference>
<dbReference type="HOGENOM" id="CLU_036235_2_1_1"/>
<comment type="similarity">
    <text evidence="1">Belongs to the universal ribosomal protein uL2 family.</text>
</comment>
<sequence>MARIGELKPCKPTSPGRRHRVVIDKAGLWRGRPEPSLTTRIAGQHQAGRNNTGQITTRRRSAPHHRRLYRMIDFHRRRADPAVVERLEYDPNRSAFIALIQYAADGQRSYILAPQGLSLGDTVECGEEAPFTPGNAMPLRLIPEGTRVHNVELHLGRGGALCRAAGTSARLQSKDESYALLNLQSGEVRQVPVGCTATIGVVSNEQHKNRVLGKAGAAAWVGRRPSVRGVAMNPVDHPHGGGEGKTSGGRKGSMSPWGWYTKGLRTRNKKQHSSKLIVRRRNHEKLHLSTINKGSW</sequence>
<dbReference type="Gene3D" id="2.30.30.30">
    <property type="match status" value="1"/>
</dbReference>
<evidence type="ECO:0000256" key="2">
    <source>
        <dbReference type="ARBA" id="ARBA00022980"/>
    </source>
</evidence>
<proteinExistence type="inferred from homology"/>
<dbReference type="SUPFAM" id="SSF50249">
    <property type="entry name" value="Nucleic acid-binding proteins"/>
    <property type="match status" value="1"/>
</dbReference>
<dbReference type="InterPro" id="IPR002171">
    <property type="entry name" value="Ribosomal_uL2"/>
</dbReference>